<keyword evidence="7" id="KW-0285">Flavoprotein</keyword>
<evidence type="ECO:0000256" key="15">
    <source>
        <dbReference type="ARBA" id="ARBA00023026"/>
    </source>
</evidence>
<evidence type="ECO:0000259" key="17">
    <source>
        <dbReference type="PROSITE" id="PS50112"/>
    </source>
</evidence>
<dbReference type="Pfam" id="PF13426">
    <property type="entry name" value="PAS_9"/>
    <property type="match status" value="1"/>
</dbReference>
<feature type="domain" description="PAC" evidence="18">
    <location>
        <begin position="655"/>
        <end position="707"/>
    </location>
</feature>
<dbReference type="SMART" id="SM00091">
    <property type="entry name" value="PAS"/>
    <property type="match status" value="3"/>
</dbReference>
<evidence type="ECO:0000256" key="4">
    <source>
        <dbReference type="ARBA" id="ARBA00022543"/>
    </source>
</evidence>
<dbReference type="InterPro" id="IPR013655">
    <property type="entry name" value="PAS_fold_3"/>
</dbReference>
<dbReference type="InterPro" id="IPR035965">
    <property type="entry name" value="PAS-like_dom_sf"/>
</dbReference>
<dbReference type="PANTHER" id="PTHR41523">
    <property type="entry name" value="TWO-COMPONENT SYSTEM SENSOR PROTEIN"/>
    <property type="match status" value="1"/>
</dbReference>
<dbReference type="Pfam" id="PF07536">
    <property type="entry name" value="HWE_HK"/>
    <property type="match status" value="1"/>
</dbReference>
<keyword evidence="12" id="KW-0418">Kinase</keyword>
<evidence type="ECO:0000313" key="21">
    <source>
        <dbReference type="Proteomes" id="UP001201985"/>
    </source>
</evidence>
<feature type="domain" description="PAC" evidence="18">
    <location>
        <begin position="400"/>
        <end position="452"/>
    </location>
</feature>
<comment type="catalytic activity">
    <reaction evidence="1">
        <text>ATP + protein L-histidine = ADP + protein N-phospho-L-histidine.</text>
        <dbReference type="EC" id="2.7.13.3"/>
    </reaction>
</comment>
<dbReference type="Proteomes" id="UP001201985">
    <property type="component" value="Unassembled WGS sequence"/>
</dbReference>
<keyword evidence="14" id="KW-0157">Chromophore</keyword>
<keyword evidence="15" id="KW-0843">Virulence</keyword>
<dbReference type="Pfam" id="PF08447">
    <property type="entry name" value="PAS_3"/>
    <property type="match status" value="2"/>
</dbReference>
<keyword evidence="13" id="KW-0067">ATP-binding</keyword>
<dbReference type="Gene3D" id="3.30.450.20">
    <property type="entry name" value="PAS domain"/>
    <property type="match status" value="3"/>
</dbReference>
<keyword evidence="21" id="KW-1185">Reference proteome</keyword>
<feature type="domain" description="PAS" evidence="17">
    <location>
        <begin position="469"/>
        <end position="522"/>
    </location>
</feature>
<dbReference type="SMART" id="SM00911">
    <property type="entry name" value="HWE_HK"/>
    <property type="match status" value="1"/>
</dbReference>
<evidence type="ECO:0000256" key="11">
    <source>
        <dbReference type="ARBA" id="ARBA00022741"/>
    </source>
</evidence>
<proteinExistence type="predicted"/>
<evidence type="ECO:0000256" key="6">
    <source>
        <dbReference type="ARBA" id="ARBA00022606"/>
    </source>
</evidence>
<evidence type="ECO:0000259" key="18">
    <source>
        <dbReference type="PROSITE" id="PS50113"/>
    </source>
</evidence>
<feature type="domain" description="HAMP" evidence="19">
    <location>
        <begin position="270"/>
        <end position="323"/>
    </location>
</feature>
<name>A0ABS9W6S5_9PROT</name>
<keyword evidence="9" id="KW-0808">Transferase</keyword>
<evidence type="ECO:0000256" key="14">
    <source>
        <dbReference type="ARBA" id="ARBA00022991"/>
    </source>
</evidence>
<evidence type="ECO:0000313" key="20">
    <source>
        <dbReference type="EMBL" id="MCI0754981.1"/>
    </source>
</evidence>
<dbReference type="EC" id="2.7.13.3" evidence="3"/>
<dbReference type="EMBL" id="JALBUU010000028">
    <property type="protein sequence ID" value="MCI0754981.1"/>
    <property type="molecule type" value="Genomic_DNA"/>
</dbReference>
<dbReference type="PANTHER" id="PTHR41523:SF8">
    <property type="entry name" value="ETHYLENE RESPONSE SENSOR PROTEIN"/>
    <property type="match status" value="1"/>
</dbReference>
<dbReference type="PROSITE" id="PS50885">
    <property type="entry name" value="HAMP"/>
    <property type="match status" value="1"/>
</dbReference>
<dbReference type="SUPFAM" id="SSF55785">
    <property type="entry name" value="PYP-like sensor domain (PAS domain)"/>
    <property type="match status" value="3"/>
</dbReference>
<dbReference type="PROSITE" id="PS50112">
    <property type="entry name" value="PAS"/>
    <property type="match status" value="2"/>
</dbReference>
<organism evidence="20 21">
    <name type="scientific">Teichococcus vastitatis</name>
    <dbReference type="NCBI Taxonomy" id="2307076"/>
    <lineage>
        <taxon>Bacteria</taxon>
        <taxon>Pseudomonadati</taxon>
        <taxon>Pseudomonadota</taxon>
        <taxon>Alphaproteobacteria</taxon>
        <taxon>Acetobacterales</taxon>
        <taxon>Roseomonadaceae</taxon>
        <taxon>Roseomonas</taxon>
    </lineage>
</organism>
<evidence type="ECO:0000256" key="8">
    <source>
        <dbReference type="ARBA" id="ARBA00022643"/>
    </source>
</evidence>
<keyword evidence="6" id="KW-0716">Sensory transduction</keyword>
<evidence type="ECO:0000256" key="9">
    <source>
        <dbReference type="ARBA" id="ARBA00022679"/>
    </source>
</evidence>
<dbReference type="PROSITE" id="PS50113">
    <property type="entry name" value="PAC"/>
    <property type="match status" value="2"/>
</dbReference>
<dbReference type="Gene3D" id="2.10.70.100">
    <property type="match status" value="1"/>
</dbReference>
<reference evidence="20 21" key="1">
    <citation type="submission" date="2022-03" db="EMBL/GenBank/DDBJ databases">
        <title>Complete genome analysis of Roseomonas KG 17.1 : a prolific producer of plant growth promoters.</title>
        <authorList>
            <person name="Saadouli I."/>
            <person name="Najjari A."/>
            <person name="Mosbah A."/>
            <person name="Ouzari H.I."/>
        </authorList>
    </citation>
    <scope>NUCLEOTIDE SEQUENCE [LARGE SCALE GENOMIC DNA]</scope>
    <source>
        <strain evidence="20 21">KG17-1</strain>
    </source>
</reference>
<protein>
    <recommendedName>
        <fullName evidence="3">histidine kinase</fullName>
        <ecNumber evidence="3">2.7.13.3</ecNumber>
    </recommendedName>
</protein>
<evidence type="ECO:0000256" key="13">
    <source>
        <dbReference type="ARBA" id="ARBA00022840"/>
    </source>
</evidence>
<keyword evidence="5" id="KW-0597">Phosphoprotein</keyword>
<evidence type="ECO:0000256" key="7">
    <source>
        <dbReference type="ARBA" id="ARBA00022630"/>
    </source>
</evidence>
<evidence type="ECO:0000256" key="5">
    <source>
        <dbReference type="ARBA" id="ARBA00022553"/>
    </source>
</evidence>
<keyword evidence="4" id="KW-0600">Photoreceptor protein</keyword>
<comment type="caution">
    <text evidence="20">The sequence shown here is derived from an EMBL/GenBank/DDBJ whole genome shotgun (WGS) entry which is preliminary data.</text>
</comment>
<dbReference type="InterPro" id="IPR000014">
    <property type="entry name" value="PAS"/>
</dbReference>
<dbReference type="NCBIfam" id="TIGR00229">
    <property type="entry name" value="sensory_box"/>
    <property type="match status" value="3"/>
</dbReference>
<evidence type="ECO:0000256" key="10">
    <source>
        <dbReference type="ARBA" id="ARBA00022737"/>
    </source>
</evidence>
<keyword evidence="16" id="KW-0675">Receptor</keyword>
<evidence type="ECO:0000256" key="3">
    <source>
        <dbReference type="ARBA" id="ARBA00012438"/>
    </source>
</evidence>
<sequence>MALALSAAVPALGVGGVAAWQAVESSRRIFQQRLQDSARGLALAVDAQIETHLTTLAALAASPLLDAGPASDLSAFYGHAQRVAAAVHAPVVVLGPDLMPLLSTERPYGASLPRTSAVDAARSAFETGRPAVSDLLVTALARRRAAIVVVPVVRGGHTVLAVLTRLEPDALAGVLSEHVTGSDDMAALLTDADHQVVARSSDQARLPSATAVEETVSAVQMLRRAPGWAVRILAPAAASRASWLRPLMSLGLGGSLALLAAALGAAAFGRRIIVPVNALTLQAGDVIKGRSTHRAVVPSTVLEFEVLGRSIADADTILRARTETLMASEQRHRALAEAGTAAIWQAQHDGSIIESRGWEILTGQTPAELVGNGWLKALHPDDAPAIAAQWADQLACVHPIDVECRVRVRSDSYRWHRMRGIPIVDNSGAAAEWIGVVEDVHDRRRVEDSLRENEVRLLDLMATLELASVMVRSFDGTILFWSAGCEHLYGWTAAEAMGRRTHNLLGTIYPVPLAEIEAVLERDGMWCGELRHRTRDGREVIVAVRKVLRPVAGGRPAQVMESVADVTALRHAEEALRASEARFTRAVEAARIATWEWDPVEDAMTSAGDRKERLLGRPGGALSNLAAVLALVHPEDRSRIQQAVQRVMAGETDTYDAEFRVIWPDGTLHWLHSVGRAVRHENGAVRQVSGVSMDVTEQVEARQRRDLLAREVDHRAKNALAVVQSLLRLTPISEPEAFVAAVEARVSALARAHSLLAEAGWLGADLRRVAERELAPYAVGSTDGGAVRLEGPAVPLAPTAVQPLAMLLHELATNAAKHGALSRPGGHVEVRWRAGRRAGEDGLLHLRWSEVGGPGAVAIPVRRGLGSRVIETTIRGQLGGSIERRWDPAGLVCEIRVPLERIMADSDRWQQEEHAA</sequence>
<dbReference type="CDD" id="cd00130">
    <property type="entry name" value="PAS"/>
    <property type="match status" value="3"/>
</dbReference>
<dbReference type="SMART" id="SM00086">
    <property type="entry name" value="PAC"/>
    <property type="match status" value="3"/>
</dbReference>
<comment type="subcellular location">
    <subcellularLocation>
        <location evidence="2">Membrane</location>
    </subcellularLocation>
</comment>
<evidence type="ECO:0000256" key="12">
    <source>
        <dbReference type="ARBA" id="ARBA00022777"/>
    </source>
</evidence>
<dbReference type="InterPro" id="IPR003660">
    <property type="entry name" value="HAMP_dom"/>
</dbReference>
<evidence type="ECO:0000259" key="19">
    <source>
        <dbReference type="PROSITE" id="PS50885"/>
    </source>
</evidence>
<evidence type="ECO:0000256" key="1">
    <source>
        <dbReference type="ARBA" id="ARBA00000085"/>
    </source>
</evidence>
<dbReference type="Gene3D" id="3.30.565.10">
    <property type="entry name" value="Histidine kinase-like ATPase, C-terminal domain"/>
    <property type="match status" value="1"/>
</dbReference>
<dbReference type="InterPro" id="IPR036890">
    <property type="entry name" value="HATPase_C_sf"/>
</dbReference>
<evidence type="ECO:0000256" key="2">
    <source>
        <dbReference type="ARBA" id="ARBA00004370"/>
    </source>
</evidence>
<keyword evidence="8" id="KW-0288">FMN</keyword>
<keyword evidence="10" id="KW-0677">Repeat</keyword>
<keyword evidence="11" id="KW-0547">Nucleotide-binding</keyword>
<dbReference type="RefSeq" id="WP_241793241.1">
    <property type="nucleotide sequence ID" value="NZ_JALBUU010000028.1"/>
</dbReference>
<dbReference type="InterPro" id="IPR011102">
    <property type="entry name" value="Sig_transdc_His_kinase_HWE"/>
</dbReference>
<gene>
    <name evidence="20" type="ORF">MON41_14760</name>
</gene>
<evidence type="ECO:0000256" key="16">
    <source>
        <dbReference type="ARBA" id="ARBA00023170"/>
    </source>
</evidence>
<accession>A0ABS9W6S5</accession>
<dbReference type="InterPro" id="IPR000700">
    <property type="entry name" value="PAS-assoc_C"/>
</dbReference>
<feature type="domain" description="PAS" evidence="17">
    <location>
        <begin position="579"/>
        <end position="651"/>
    </location>
</feature>
<dbReference type="InterPro" id="IPR001610">
    <property type="entry name" value="PAC"/>
</dbReference>